<dbReference type="InterPro" id="IPR036291">
    <property type="entry name" value="NAD(P)-bd_dom_sf"/>
</dbReference>
<protein>
    <submittedName>
        <fullName evidence="2">NAD(P)-dependent alcohol dehydrogenase</fullName>
    </submittedName>
</protein>
<evidence type="ECO:0000313" key="3">
    <source>
        <dbReference type="Proteomes" id="UP000502498"/>
    </source>
</evidence>
<dbReference type="SUPFAM" id="SSF51735">
    <property type="entry name" value="NAD(P)-binding Rossmann-fold domains"/>
    <property type="match status" value="1"/>
</dbReference>
<dbReference type="InterPro" id="IPR052733">
    <property type="entry name" value="Chloroplast_QOR"/>
</dbReference>
<dbReference type="Pfam" id="PF13602">
    <property type="entry name" value="ADH_zinc_N_2"/>
    <property type="match status" value="1"/>
</dbReference>
<dbReference type="PANTHER" id="PTHR44013:SF1">
    <property type="entry name" value="ZINC-TYPE ALCOHOL DEHYDROGENASE-LIKE PROTEIN C16A3.02C"/>
    <property type="match status" value="1"/>
</dbReference>
<dbReference type="SUPFAM" id="SSF50129">
    <property type="entry name" value="GroES-like"/>
    <property type="match status" value="1"/>
</dbReference>
<evidence type="ECO:0000313" key="2">
    <source>
        <dbReference type="EMBL" id="QKJ20674.1"/>
    </source>
</evidence>
<dbReference type="InterPro" id="IPR020843">
    <property type="entry name" value="ER"/>
</dbReference>
<accession>A0A7D4PWT8</accession>
<name>A0A7D4PWT8_9MICO</name>
<dbReference type="InterPro" id="IPR011032">
    <property type="entry name" value="GroES-like_sf"/>
</dbReference>
<proteinExistence type="predicted"/>
<dbReference type="RefSeq" id="WP_172991099.1">
    <property type="nucleotide sequence ID" value="NZ_CP054038.1"/>
</dbReference>
<dbReference type="SMART" id="SM00829">
    <property type="entry name" value="PKS_ER"/>
    <property type="match status" value="1"/>
</dbReference>
<dbReference type="CDD" id="cd08267">
    <property type="entry name" value="MDR1"/>
    <property type="match status" value="1"/>
</dbReference>
<feature type="domain" description="Enoyl reductase (ER)" evidence="1">
    <location>
        <begin position="28"/>
        <end position="339"/>
    </location>
</feature>
<evidence type="ECO:0000259" key="1">
    <source>
        <dbReference type="SMART" id="SM00829"/>
    </source>
</evidence>
<dbReference type="PANTHER" id="PTHR44013">
    <property type="entry name" value="ZINC-TYPE ALCOHOL DEHYDROGENASE-LIKE PROTEIN C16A3.02C"/>
    <property type="match status" value="1"/>
</dbReference>
<dbReference type="EMBL" id="CP054038">
    <property type="protein sequence ID" value="QKJ20674.1"/>
    <property type="molecule type" value="Genomic_DNA"/>
</dbReference>
<dbReference type="InterPro" id="IPR013154">
    <property type="entry name" value="ADH-like_N"/>
</dbReference>
<dbReference type="Gene3D" id="3.40.50.720">
    <property type="entry name" value="NAD(P)-binding Rossmann-like Domain"/>
    <property type="match status" value="1"/>
</dbReference>
<dbReference type="AlphaFoldDB" id="A0A7D4PWT8"/>
<dbReference type="Pfam" id="PF08240">
    <property type="entry name" value="ADH_N"/>
    <property type="match status" value="1"/>
</dbReference>
<organism evidence="2 3">
    <name type="scientific">Microbacterium hominis</name>
    <dbReference type="NCBI Taxonomy" id="162426"/>
    <lineage>
        <taxon>Bacteria</taxon>
        <taxon>Bacillati</taxon>
        <taxon>Actinomycetota</taxon>
        <taxon>Actinomycetes</taxon>
        <taxon>Micrococcales</taxon>
        <taxon>Microbacteriaceae</taxon>
        <taxon>Microbacterium</taxon>
    </lineage>
</organism>
<sequence length="342" mass="34807">MTTHDEKTVDAEPGLPATMTAWRQSAYGGPETMSAARVEVPQPGRGEVLLRVRATALAAGDVKLMRGEPLVARVAFGLRRPKNPVRGIEVAGTVVGLGPEVAGLAVGDEVLGEVGLGGGLAEYAVSPAARLVRRPPGLDPVVAATLPVSAVTAWQALERVGVTDGDRVLVLRATGGVGTFAVQLARLRGAEVHATCGAANDELVRSLGASRTFDYRKVDAAALPAGAYDVVVDIAGTAPLGVLLGLVREGGRVVLVSGEGDRFWGPLGRIAGAAVRGIGSKRTLTALAASADTAVLERLVALADNGSLAPVIERTWPLAEAGAALAHVDSGRSAGKVVVTVS</sequence>
<dbReference type="GO" id="GO:0016491">
    <property type="term" value="F:oxidoreductase activity"/>
    <property type="evidence" value="ECO:0007669"/>
    <property type="project" value="InterPro"/>
</dbReference>
<dbReference type="Proteomes" id="UP000502498">
    <property type="component" value="Chromosome"/>
</dbReference>
<reference evidence="2 3" key="1">
    <citation type="submission" date="2020-05" db="EMBL/GenBank/DDBJ databases">
        <title>Strain PA2F3 complete genome.</title>
        <authorList>
            <person name="Kim Y.-S."/>
            <person name="Kim S.-J."/>
            <person name="Jung H.-k."/>
            <person name="Kim S.-E."/>
            <person name="Kim K.-H."/>
        </authorList>
    </citation>
    <scope>NUCLEOTIDE SEQUENCE [LARGE SCALE GENOMIC DNA]</scope>
    <source>
        <strain evidence="2 3">PA2F3</strain>
    </source>
</reference>
<dbReference type="Gene3D" id="3.90.180.10">
    <property type="entry name" value="Medium-chain alcohol dehydrogenases, catalytic domain"/>
    <property type="match status" value="1"/>
</dbReference>
<gene>
    <name evidence="2" type="ORF">HQM25_15825</name>
</gene>